<dbReference type="STRING" id="1555241.A0A4P9X3P8"/>
<evidence type="ECO:0000256" key="3">
    <source>
        <dbReference type="ARBA" id="ARBA00022448"/>
    </source>
</evidence>
<dbReference type="OrthoDB" id="1689567at2759"/>
<reference evidence="13" key="1">
    <citation type="journal article" date="2018" name="Nat. Microbiol.">
        <title>Leveraging single-cell genomics to expand the fungal tree of life.</title>
        <authorList>
            <person name="Ahrendt S.R."/>
            <person name="Quandt C.A."/>
            <person name="Ciobanu D."/>
            <person name="Clum A."/>
            <person name="Salamov A."/>
            <person name="Andreopoulos B."/>
            <person name="Cheng J.F."/>
            <person name="Woyke T."/>
            <person name="Pelin A."/>
            <person name="Henrissat B."/>
            <person name="Reynolds N.K."/>
            <person name="Benny G.L."/>
            <person name="Smith M.E."/>
            <person name="James T.Y."/>
            <person name="Grigoriev I.V."/>
        </authorList>
    </citation>
    <scope>NUCLEOTIDE SEQUENCE [LARGE SCALE GENOMIC DNA]</scope>
    <source>
        <strain evidence="13">ATCC 52028</strain>
    </source>
</reference>
<keyword evidence="5 8" id="KW-1133">Transmembrane helix</keyword>
<dbReference type="AlphaFoldDB" id="A0A4P9X3P8"/>
<feature type="transmembrane region" description="Helical" evidence="8">
    <location>
        <begin position="534"/>
        <end position="556"/>
    </location>
</feature>
<accession>A0A4P9X3P8</accession>
<feature type="transmembrane region" description="Helical" evidence="8">
    <location>
        <begin position="705"/>
        <end position="725"/>
    </location>
</feature>
<feature type="transmembrane region" description="Helical" evidence="8">
    <location>
        <begin position="589"/>
        <end position="613"/>
    </location>
</feature>
<feature type="region of interest" description="Disordered" evidence="7">
    <location>
        <begin position="271"/>
        <end position="290"/>
    </location>
</feature>
<evidence type="ECO:0000313" key="12">
    <source>
        <dbReference type="EMBL" id="RKO99669.1"/>
    </source>
</evidence>
<feature type="compositionally biased region" description="Low complexity" evidence="7">
    <location>
        <begin position="919"/>
        <end position="952"/>
    </location>
</feature>
<evidence type="ECO:0000256" key="8">
    <source>
        <dbReference type="SAM" id="Phobius"/>
    </source>
</evidence>
<dbReference type="InterPro" id="IPR003864">
    <property type="entry name" value="CSC1/OSCA1-like_7TM"/>
</dbReference>
<evidence type="ECO:0000259" key="10">
    <source>
        <dbReference type="Pfam" id="PF13967"/>
    </source>
</evidence>
<feature type="region of interest" description="Disordered" evidence="7">
    <location>
        <begin position="906"/>
        <end position="997"/>
    </location>
</feature>
<feature type="compositionally biased region" description="Low complexity" evidence="7">
    <location>
        <begin position="984"/>
        <end position="993"/>
    </location>
</feature>
<feature type="domain" description="CSC1/OSCA1-like N-terminal transmembrane" evidence="10">
    <location>
        <begin position="5"/>
        <end position="153"/>
    </location>
</feature>
<dbReference type="EMBL" id="ML014266">
    <property type="protein sequence ID" value="RKO99669.1"/>
    <property type="molecule type" value="Genomic_DNA"/>
</dbReference>
<evidence type="ECO:0008006" key="14">
    <source>
        <dbReference type="Google" id="ProtNLM"/>
    </source>
</evidence>
<feature type="transmembrane region" description="Helical" evidence="8">
    <location>
        <begin position="634"/>
        <end position="657"/>
    </location>
</feature>
<feature type="domain" description="CSC1/OSCA1-like 7TM region" evidence="9">
    <location>
        <begin position="437"/>
        <end position="719"/>
    </location>
</feature>
<comment type="subcellular location">
    <subcellularLocation>
        <location evidence="1">Membrane</location>
        <topology evidence="1">Multi-pass membrane protein</topology>
    </subcellularLocation>
</comment>
<evidence type="ECO:0000256" key="2">
    <source>
        <dbReference type="ARBA" id="ARBA00007779"/>
    </source>
</evidence>
<name>A0A4P9X3P8_9FUNG</name>
<dbReference type="PANTHER" id="PTHR13018">
    <property type="entry name" value="PROBABLE MEMBRANE PROTEIN DUF221-RELATED"/>
    <property type="match status" value="1"/>
</dbReference>
<feature type="transmembrane region" description="Helical" evidence="8">
    <location>
        <begin position="72"/>
        <end position="91"/>
    </location>
</feature>
<evidence type="ECO:0000256" key="4">
    <source>
        <dbReference type="ARBA" id="ARBA00022692"/>
    </source>
</evidence>
<feature type="transmembrane region" description="Helical" evidence="8">
    <location>
        <begin position="763"/>
        <end position="784"/>
    </location>
</feature>
<organism evidence="12 13">
    <name type="scientific">Caulochytrium protostelioides</name>
    <dbReference type="NCBI Taxonomy" id="1555241"/>
    <lineage>
        <taxon>Eukaryota</taxon>
        <taxon>Fungi</taxon>
        <taxon>Fungi incertae sedis</taxon>
        <taxon>Chytridiomycota</taxon>
        <taxon>Chytridiomycota incertae sedis</taxon>
        <taxon>Chytridiomycetes</taxon>
        <taxon>Caulochytriales</taxon>
        <taxon>Caulochytriaceae</taxon>
        <taxon>Caulochytrium</taxon>
    </lineage>
</organism>
<keyword evidence="3" id="KW-0813">Transport</keyword>
<dbReference type="Pfam" id="PF13967">
    <property type="entry name" value="RSN1_TM"/>
    <property type="match status" value="1"/>
</dbReference>
<dbReference type="PANTHER" id="PTHR13018:SF5">
    <property type="entry name" value="RE44586P"/>
    <property type="match status" value="1"/>
</dbReference>
<keyword evidence="13" id="KW-1185">Reference proteome</keyword>
<evidence type="ECO:0000256" key="5">
    <source>
        <dbReference type="ARBA" id="ARBA00022989"/>
    </source>
</evidence>
<protein>
    <recommendedName>
        <fullName evidence="14">DUF221-domain-containing protein</fullName>
    </recommendedName>
</protein>
<gene>
    <name evidence="12" type="ORF">CXG81DRAFT_4187</name>
</gene>
<evidence type="ECO:0000256" key="7">
    <source>
        <dbReference type="SAM" id="MobiDB-lite"/>
    </source>
</evidence>
<feature type="transmembrane region" description="Helical" evidence="8">
    <location>
        <begin position="439"/>
        <end position="461"/>
    </location>
</feature>
<feature type="non-terminal residue" evidence="12">
    <location>
        <position position="1"/>
    </location>
</feature>
<dbReference type="GO" id="GO:0005227">
    <property type="term" value="F:calcium-activated cation channel activity"/>
    <property type="evidence" value="ECO:0007669"/>
    <property type="project" value="InterPro"/>
</dbReference>
<feature type="transmembrane region" description="Helical" evidence="8">
    <location>
        <begin position="490"/>
        <end position="514"/>
    </location>
</feature>
<sequence length="1116" mass="120058">LSVPLGSFLAIGVVAFLVFCWVRTSFEDIYAPRRYLPQGRPPPLPRGFLAWIPVVYRVPESLIVRTVGLDSVLFSVLTVLGLAVLAPVNYYSNPPHAAPRHAPSDPHPTAAPTAAAAAASLTVENVPANSPFLWVHLLAVWVFSILTWIALTRYYRRFVELKMDYQEAVLKRTRLSKLEWRSVIMYGIPPDLRSEVGLAAYLEGLGIGRVENVVVCRKWTGLQNAVRERMQALLKLEAIYSYHHKHTLAALFPTGCDGGFDGARDGTRGGWQDIHRASSDRGGGGGGITHRDNPFLPLLHHGEFGAHGRMTTPHLGQTLSALMARIDAHVPPRQRLTHRTRWMGWAGPRVDSARYWQDRFVTCDERVASLRQAPEQSQPTATAFVTFESPESAAIATQQVLSRRPFTCVARMAPEPRDIYWANLSGHVAGPAAKLFRTLFVTSVLFFMVFFSTAVIFTVVAPLRNLDGIVQQIELLRPIWTALSPVARELISSVIPTLFLAAWTSALPALLTFLSRLQGLEAESWVEAAVLAKYFFYLIINILFITIVSSSVVAAIRGEGRALPDGATAIIELLANTLPRESPILINYVMLQGLALLPMQLLLIGPLLLTWLLRLAPWARGTPRQVSDAYFPSTLVSLNYGVAWAVPLLVFCVGITYAPIAPIILPFCALFYTMGYAVYKYLLLYVNLPRYESYGTHAPMGMTRCLVGLLIMQVTMMGVLALKSVEDDRDTAFMGGGGAPPSPFADSAALAGRNAIRFGWSGYFRTVLGILPLLGLDLSLFYWYRQGYERQSKHLPVEVLGNVVRYFAHLAGQSATQGSPPAATAAAAGASPEAGVPAGAGRRAGSPETGAIPTPVAGGAAATVAALAGQPSGPIACVTRFGSEEQGRELDAVTIKVRRATHTVKGRVASASGGGGAGERAPVPTSAPTSAPTTAAAAAAAATDAATAATPTREPRAAWQSPPGRDILDEPPEERAAMSRQRRISSSSSAGGAPLTTTVVAMPPSAVRATDAWADAPALSSAHLEPPMLRVPGILDAPLGASMSVIPEGDEEERLAVDQDVDLQVHTYIHPALIGRLPVPWTPGPPLPGAEAARTAAILSQRALWRRIVGKQRTGI</sequence>
<proteinExistence type="inferred from homology"/>
<keyword evidence="6 8" id="KW-0472">Membrane</keyword>
<dbReference type="InterPro" id="IPR045122">
    <property type="entry name" value="Csc1-like"/>
</dbReference>
<evidence type="ECO:0000313" key="13">
    <source>
        <dbReference type="Proteomes" id="UP000274922"/>
    </source>
</evidence>
<dbReference type="Proteomes" id="UP000274922">
    <property type="component" value="Unassembled WGS sequence"/>
</dbReference>
<dbReference type="InterPro" id="IPR032880">
    <property type="entry name" value="CSC1/OSCA1-like_N"/>
</dbReference>
<feature type="domain" description="CSC1/OSCA1-like cytosolic" evidence="11">
    <location>
        <begin position="181"/>
        <end position="423"/>
    </location>
</feature>
<feature type="non-terminal residue" evidence="12">
    <location>
        <position position="1116"/>
    </location>
</feature>
<dbReference type="GO" id="GO:0005886">
    <property type="term" value="C:plasma membrane"/>
    <property type="evidence" value="ECO:0007669"/>
    <property type="project" value="TreeGrafter"/>
</dbReference>
<feature type="transmembrane region" description="Helical" evidence="8">
    <location>
        <begin position="6"/>
        <end position="26"/>
    </location>
</feature>
<evidence type="ECO:0000256" key="1">
    <source>
        <dbReference type="ARBA" id="ARBA00004141"/>
    </source>
</evidence>
<evidence type="ECO:0000256" key="6">
    <source>
        <dbReference type="ARBA" id="ARBA00023136"/>
    </source>
</evidence>
<keyword evidence="4 8" id="KW-0812">Transmembrane</keyword>
<evidence type="ECO:0000259" key="11">
    <source>
        <dbReference type="Pfam" id="PF14703"/>
    </source>
</evidence>
<feature type="region of interest" description="Disordered" evidence="7">
    <location>
        <begin position="818"/>
        <end position="854"/>
    </location>
</feature>
<comment type="similarity">
    <text evidence="2">Belongs to the CSC1 (TC 1.A.17) family.</text>
</comment>
<feature type="transmembrane region" description="Helical" evidence="8">
    <location>
        <begin position="663"/>
        <end position="684"/>
    </location>
</feature>
<dbReference type="InterPro" id="IPR027815">
    <property type="entry name" value="CSC1/OSCA1-like_cyt"/>
</dbReference>
<feature type="transmembrane region" description="Helical" evidence="8">
    <location>
        <begin position="133"/>
        <end position="155"/>
    </location>
</feature>
<dbReference type="Pfam" id="PF02714">
    <property type="entry name" value="RSN1_7TM"/>
    <property type="match status" value="1"/>
</dbReference>
<dbReference type="Pfam" id="PF14703">
    <property type="entry name" value="PHM7_cyt"/>
    <property type="match status" value="1"/>
</dbReference>
<evidence type="ECO:0000259" key="9">
    <source>
        <dbReference type="Pfam" id="PF02714"/>
    </source>
</evidence>